<protein>
    <submittedName>
        <fullName evidence="1">Uncharacterized protein</fullName>
    </submittedName>
</protein>
<comment type="caution">
    <text evidence="1">The sequence shown here is derived from an EMBL/GenBank/DDBJ whole genome shotgun (WGS) entry which is preliminary data.</text>
</comment>
<dbReference type="EMBL" id="BTSY01000002">
    <property type="protein sequence ID" value="GMT14400.1"/>
    <property type="molecule type" value="Genomic_DNA"/>
</dbReference>
<feature type="non-terminal residue" evidence="1">
    <location>
        <position position="1"/>
    </location>
</feature>
<gene>
    <name evidence="1" type="ORF">PFISCL1PPCAC_5697</name>
</gene>
<name>A0AAV5V912_9BILA</name>
<reference evidence="1" key="1">
    <citation type="submission" date="2023-10" db="EMBL/GenBank/DDBJ databases">
        <title>Genome assembly of Pristionchus species.</title>
        <authorList>
            <person name="Yoshida K."/>
            <person name="Sommer R.J."/>
        </authorList>
    </citation>
    <scope>NUCLEOTIDE SEQUENCE</scope>
    <source>
        <strain evidence="1">RS5133</strain>
    </source>
</reference>
<dbReference type="AlphaFoldDB" id="A0AAV5V912"/>
<sequence>GAAGVQGSPGDDGEYCACPPKSLPGIYSMPKPAPYVQPQPYYTTSYQNGPSSPSSQPYNVRYLYSLLPTVLLLSDTLLPTSTEVHQSHRRSINRPSFLTKIPGLQIVDSFWKRRHTD</sequence>
<proteinExistence type="predicted"/>
<accession>A0AAV5V912</accession>
<organism evidence="1 2">
    <name type="scientific">Pristionchus fissidentatus</name>
    <dbReference type="NCBI Taxonomy" id="1538716"/>
    <lineage>
        <taxon>Eukaryota</taxon>
        <taxon>Metazoa</taxon>
        <taxon>Ecdysozoa</taxon>
        <taxon>Nematoda</taxon>
        <taxon>Chromadorea</taxon>
        <taxon>Rhabditida</taxon>
        <taxon>Rhabditina</taxon>
        <taxon>Diplogasteromorpha</taxon>
        <taxon>Diplogasteroidea</taxon>
        <taxon>Neodiplogasteridae</taxon>
        <taxon>Pristionchus</taxon>
    </lineage>
</organism>
<evidence type="ECO:0000313" key="2">
    <source>
        <dbReference type="Proteomes" id="UP001432322"/>
    </source>
</evidence>
<dbReference type="Proteomes" id="UP001432322">
    <property type="component" value="Unassembled WGS sequence"/>
</dbReference>
<evidence type="ECO:0000313" key="1">
    <source>
        <dbReference type="EMBL" id="GMT14400.1"/>
    </source>
</evidence>
<keyword evidence="2" id="KW-1185">Reference proteome</keyword>